<dbReference type="PANTHER" id="PTHR43004:SF20">
    <property type="entry name" value="2-MONOOXYGENASE, PUTATIVE (AFU_ORTHOLOGUE AFUA_1G13660)-RELATED"/>
    <property type="match status" value="1"/>
</dbReference>
<keyword evidence="4" id="KW-0560">Oxidoreductase</keyword>
<dbReference type="Proteomes" id="UP000799291">
    <property type="component" value="Unassembled WGS sequence"/>
</dbReference>
<accession>A0A6G1IKF1</accession>
<dbReference type="InterPro" id="IPR050641">
    <property type="entry name" value="RIFMO-like"/>
</dbReference>
<reference evidence="8" key="1">
    <citation type="journal article" date="2020" name="Stud. Mycol.">
        <title>101 Dothideomycetes genomes: a test case for predicting lifestyles and emergence of pathogens.</title>
        <authorList>
            <person name="Haridas S."/>
            <person name="Albert R."/>
            <person name="Binder M."/>
            <person name="Bloem J."/>
            <person name="Labutti K."/>
            <person name="Salamov A."/>
            <person name="Andreopoulos B."/>
            <person name="Baker S."/>
            <person name="Barry K."/>
            <person name="Bills G."/>
            <person name="Bluhm B."/>
            <person name="Cannon C."/>
            <person name="Castanera R."/>
            <person name="Culley D."/>
            <person name="Daum C."/>
            <person name="Ezra D."/>
            <person name="Gonzalez J."/>
            <person name="Henrissat B."/>
            <person name="Kuo A."/>
            <person name="Liang C."/>
            <person name="Lipzen A."/>
            <person name="Lutzoni F."/>
            <person name="Magnuson J."/>
            <person name="Mondo S."/>
            <person name="Nolan M."/>
            <person name="Ohm R."/>
            <person name="Pangilinan J."/>
            <person name="Park H.-J."/>
            <person name="Ramirez L."/>
            <person name="Alfaro M."/>
            <person name="Sun H."/>
            <person name="Tritt A."/>
            <person name="Yoshinaga Y."/>
            <person name="Zwiers L.-H."/>
            <person name="Turgeon B."/>
            <person name="Goodwin S."/>
            <person name="Spatafora J."/>
            <person name="Crous P."/>
            <person name="Grigoriev I."/>
        </authorList>
    </citation>
    <scope>NUCLEOTIDE SEQUENCE</scope>
    <source>
        <strain evidence="8">CBS 122367</strain>
    </source>
</reference>
<keyword evidence="9" id="KW-1185">Reference proteome</keyword>
<dbReference type="InterPro" id="IPR036249">
    <property type="entry name" value="Thioredoxin-like_sf"/>
</dbReference>
<dbReference type="AlphaFoldDB" id="A0A6G1IKF1"/>
<evidence type="ECO:0000313" key="8">
    <source>
        <dbReference type="EMBL" id="KAF2678716.1"/>
    </source>
</evidence>
<evidence type="ECO:0000256" key="2">
    <source>
        <dbReference type="ARBA" id="ARBA00022630"/>
    </source>
</evidence>
<dbReference type="PRINTS" id="PR00420">
    <property type="entry name" value="RNGMNOXGNASE"/>
</dbReference>
<dbReference type="GO" id="GO:0071949">
    <property type="term" value="F:FAD binding"/>
    <property type="evidence" value="ECO:0007669"/>
    <property type="project" value="InterPro"/>
</dbReference>
<feature type="domain" description="FAD-binding" evidence="6">
    <location>
        <begin position="120"/>
        <end position="494"/>
    </location>
</feature>
<evidence type="ECO:0000256" key="4">
    <source>
        <dbReference type="ARBA" id="ARBA00023002"/>
    </source>
</evidence>
<dbReference type="InterPro" id="IPR036188">
    <property type="entry name" value="FAD/NAD-bd_sf"/>
</dbReference>
<dbReference type="Gene3D" id="3.30.9.10">
    <property type="entry name" value="D-Amino Acid Oxidase, subunit A, domain 2"/>
    <property type="match status" value="1"/>
</dbReference>
<dbReference type="InterPro" id="IPR038220">
    <property type="entry name" value="PHOX_C_sf"/>
</dbReference>
<dbReference type="SUPFAM" id="SSF54373">
    <property type="entry name" value="FAD-linked reductases, C-terminal domain"/>
    <property type="match status" value="1"/>
</dbReference>
<feature type="domain" description="Phenol hydroxylase-like C-terminal dimerisation" evidence="7">
    <location>
        <begin position="596"/>
        <end position="741"/>
    </location>
</feature>
<keyword evidence="3" id="KW-0274">FAD</keyword>
<dbReference type="Gene3D" id="3.50.50.60">
    <property type="entry name" value="FAD/NAD(P)-binding domain"/>
    <property type="match status" value="1"/>
</dbReference>
<feature type="region of interest" description="Disordered" evidence="5">
    <location>
        <begin position="86"/>
        <end position="115"/>
    </location>
</feature>
<organism evidence="8 9">
    <name type="scientific">Lentithecium fluviatile CBS 122367</name>
    <dbReference type="NCBI Taxonomy" id="1168545"/>
    <lineage>
        <taxon>Eukaryota</taxon>
        <taxon>Fungi</taxon>
        <taxon>Dikarya</taxon>
        <taxon>Ascomycota</taxon>
        <taxon>Pezizomycotina</taxon>
        <taxon>Dothideomycetes</taxon>
        <taxon>Pleosporomycetidae</taxon>
        <taxon>Pleosporales</taxon>
        <taxon>Massarineae</taxon>
        <taxon>Lentitheciaceae</taxon>
        <taxon>Lentithecium</taxon>
    </lineage>
</organism>
<feature type="compositionally biased region" description="Basic and acidic residues" evidence="5">
    <location>
        <begin position="86"/>
        <end position="98"/>
    </location>
</feature>
<dbReference type="Gene3D" id="3.40.30.20">
    <property type="match status" value="1"/>
</dbReference>
<keyword evidence="2" id="KW-0285">Flavoprotein</keyword>
<dbReference type="Pfam" id="PF01494">
    <property type="entry name" value="FAD_binding_3"/>
    <property type="match status" value="1"/>
</dbReference>
<feature type="compositionally biased region" description="Polar residues" evidence="5">
    <location>
        <begin position="99"/>
        <end position="112"/>
    </location>
</feature>
<dbReference type="GO" id="GO:0016709">
    <property type="term" value="F:oxidoreductase activity, acting on paired donors, with incorporation or reduction of molecular oxygen, NAD(P)H as one donor, and incorporation of one atom of oxygen"/>
    <property type="evidence" value="ECO:0007669"/>
    <property type="project" value="UniProtKB-ARBA"/>
</dbReference>
<dbReference type="Pfam" id="PF07976">
    <property type="entry name" value="Phe_hydrox_dim"/>
    <property type="match status" value="1"/>
</dbReference>
<dbReference type="InterPro" id="IPR012941">
    <property type="entry name" value="Phe_hydrox_C_dim_dom"/>
</dbReference>
<evidence type="ECO:0000256" key="1">
    <source>
        <dbReference type="ARBA" id="ARBA00007801"/>
    </source>
</evidence>
<dbReference type="PANTHER" id="PTHR43004">
    <property type="entry name" value="TRK SYSTEM POTASSIUM UPTAKE PROTEIN"/>
    <property type="match status" value="1"/>
</dbReference>
<protein>
    <submittedName>
        <fullName evidence="8">Uncharacterized protein</fullName>
    </submittedName>
</protein>
<comment type="similarity">
    <text evidence="1">Belongs to the PheA/TfdB FAD monooxygenase family.</text>
</comment>
<evidence type="ECO:0000313" key="9">
    <source>
        <dbReference type="Proteomes" id="UP000799291"/>
    </source>
</evidence>
<name>A0A6G1IKF1_9PLEO</name>
<dbReference type="InterPro" id="IPR002938">
    <property type="entry name" value="FAD-bd"/>
</dbReference>
<dbReference type="OrthoDB" id="1716816at2759"/>
<sequence>MARNQPPFTWARGFKERVATDAPPAWADERYYTDSEEGTRAHYVPSDQALRPTTKMGTTMGVEELPGWPALYDGTMGLGREGHNGVVDRESNGMHNGDRNGTTNDLPNGPNHQENKPLEEVDVLICGAGPFGLQVAICLARMGLTFRIIDKAEAPTLTGRADGLQPRALEHLHAWGLSSEFAEEGPILNSTVLFRNGVKLFHNASSQCDSRYRGIHIITQGQIEKIYIRDLRRHGVLVERGVVADSFQVQDTVGPDLTSWPISATLRNIHTGRTESVRAKYLVGADGAASATREMLGIRFDGLTTDCYWAIMDCQFKTDFPYILGFCIVISEKHGGVIVIPREDGYTRFYTQITGEKARQLSEKRNGRRNASAVGATRIDDHGITADEVLEQLNKIMAPWKVEFASAMSWFAVWRVNERVARTFSTPDQRVHIGGDAAHVHSVLGAFGLNSSIYDAANLTWKLGLSIQGAARPEILLPTYDSERRLFANRVIRASGAYLRFICNIKQPLAELRGLGDDLEVHKEDLPALDGTTEADQRFLRSFFGRNAHFLLGVEGPIVESAICPPDTPSPTNIRIPPPTSLHNGVRVPNPRVCFGPASTAYLYDAMPGVARFHILLFASDMQAVVRARLVRFAEHAFAPMGFYARFGACERFNVLLVTKALPREADALLKGDPALKQLRQRATLVYDDRAPDEDAHNWFAVNHARGAVIVARPDLKVGISAWLDRSEALSEYFGGFLVERK</sequence>
<evidence type="ECO:0000256" key="3">
    <source>
        <dbReference type="ARBA" id="ARBA00022827"/>
    </source>
</evidence>
<evidence type="ECO:0000256" key="5">
    <source>
        <dbReference type="SAM" id="MobiDB-lite"/>
    </source>
</evidence>
<dbReference type="SUPFAM" id="SSF51905">
    <property type="entry name" value="FAD/NAD(P)-binding domain"/>
    <property type="match status" value="1"/>
</dbReference>
<evidence type="ECO:0000259" key="7">
    <source>
        <dbReference type="Pfam" id="PF07976"/>
    </source>
</evidence>
<proteinExistence type="inferred from homology"/>
<dbReference type="SUPFAM" id="SSF52833">
    <property type="entry name" value="Thioredoxin-like"/>
    <property type="match status" value="1"/>
</dbReference>
<dbReference type="EMBL" id="MU005609">
    <property type="protein sequence ID" value="KAF2678716.1"/>
    <property type="molecule type" value="Genomic_DNA"/>
</dbReference>
<gene>
    <name evidence="8" type="ORF">K458DRAFT_435570</name>
</gene>
<evidence type="ECO:0000259" key="6">
    <source>
        <dbReference type="Pfam" id="PF01494"/>
    </source>
</evidence>